<reference evidence="1" key="1">
    <citation type="submission" date="2021-11" db="EMBL/GenBank/DDBJ databases">
        <title>Clostridia strains as spoilage organisms.</title>
        <authorList>
            <person name="Wambui J."/>
            <person name="Stevens M.J.A."/>
            <person name="Stephan R."/>
        </authorList>
    </citation>
    <scope>NUCLEOTIDE SEQUENCE</scope>
    <source>
        <strain evidence="1">CF009</strain>
    </source>
</reference>
<gene>
    <name evidence="1" type="ORF">LL038_14315</name>
</gene>
<name>A0AA47EEP7_9CLOT</name>
<dbReference type="Proteomes" id="UP001164733">
    <property type="component" value="Chromosome"/>
</dbReference>
<evidence type="ECO:0000313" key="2">
    <source>
        <dbReference type="Proteomes" id="UP001164733"/>
    </source>
</evidence>
<organism evidence="1 2">
    <name type="scientific">Clostridium estertheticum</name>
    <dbReference type="NCBI Taxonomy" id="238834"/>
    <lineage>
        <taxon>Bacteria</taxon>
        <taxon>Bacillati</taxon>
        <taxon>Bacillota</taxon>
        <taxon>Clostridia</taxon>
        <taxon>Eubacteriales</taxon>
        <taxon>Clostridiaceae</taxon>
        <taxon>Clostridium</taxon>
    </lineage>
</organism>
<accession>A0AA47EEP7</accession>
<proteinExistence type="predicted"/>
<sequence>MNEVSKEVILNSANRKIIELQKIFSLSFEKITVELDEESEIGSGYFKPEFKEKIFLVTKYFEDEDKNVLNKIASEKVAHEFCHLYVNDMGYIAGGAFNKDIERELLRLIDTIEIMTIRDDLKKYDITKLISEYAYKNSSINEWHEVLCESFSRYFCYDYIKNEENLIREAYTVHKGLVDFLISYKIRDNYFIDELDLEYSGF</sequence>
<evidence type="ECO:0000313" key="1">
    <source>
        <dbReference type="EMBL" id="WAG58827.1"/>
    </source>
</evidence>
<dbReference type="EMBL" id="CP086239">
    <property type="protein sequence ID" value="WAG58827.1"/>
    <property type="molecule type" value="Genomic_DNA"/>
</dbReference>
<dbReference type="AlphaFoldDB" id="A0AA47EEP7"/>
<dbReference type="RefSeq" id="WP_216122075.1">
    <property type="nucleotide sequence ID" value="NZ_CP086239.1"/>
</dbReference>
<protein>
    <submittedName>
        <fullName evidence="1">Uncharacterized protein</fullName>
    </submittedName>
</protein>